<reference evidence="1 2" key="1">
    <citation type="submission" date="2023-03" db="EMBL/GenBank/DDBJ databases">
        <title>High recombination rates correlate with genetic variation in Cardiocondyla obscurior ants.</title>
        <authorList>
            <person name="Errbii M."/>
        </authorList>
    </citation>
    <scope>NUCLEOTIDE SEQUENCE [LARGE SCALE GENOMIC DNA]</scope>
    <source>
        <strain evidence="1">Alpha-2009</strain>
        <tissue evidence="1">Whole body</tissue>
    </source>
</reference>
<dbReference type="Proteomes" id="UP001430953">
    <property type="component" value="Unassembled WGS sequence"/>
</dbReference>
<protein>
    <submittedName>
        <fullName evidence="1">Uncharacterized protein</fullName>
    </submittedName>
</protein>
<evidence type="ECO:0000313" key="1">
    <source>
        <dbReference type="EMBL" id="KAL0125971.1"/>
    </source>
</evidence>
<dbReference type="AlphaFoldDB" id="A0AAW2GIP3"/>
<evidence type="ECO:0000313" key="2">
    <source>
        <dbReference type="Proteomes" id="UP001430953"/>
    </source>
</evidence>
<accession>A0AAW2GIP3</accession>
<proteinExistence type="predicted"/>
<organism evidence="1 2">
    <name type="scientific">Cardiocondyla obscurior</name>
    <dbReference type="NCBI Taxonomy" id="286306"/>
    <lineage>
        <taxon>Eukaryota</taxon>
        <taxon>Metazoa</taxon>
        <taxon>Ecdysozoa</taxon>
        <taxon>Arthropoda</taxon>
        <taxon>Hexapoda</taxon>
        <taxon>Insecta</taxon>
        <taxon>Pterygota</taxon>
        <taxon>Neoptera</taxon>
        <taxon>Endopterygota</taxon>
        <taxon>Hymenoptera</taxon>
        <taxon>Apocrita</taxon>
        <taxon>Aculeata</taxon>
        <taxon>Formicoidea</taxon>
        <taxon>Formicidae</taxon>
        <taxon>Myrmicinae</taxon>
        <taxon>Cardiocondyla</taxon>
    </lineage>
</organism>
<keyword evidence="2" id="KW-1185">Reference proteome</keyword>
<gene>
    <name evidence="1" type="ORF">PUN28_004793</name>
</gene>
<name>A0AAW2GIP3_9HYME</name>
<dbReference type="EMBL" id="JADYXP020000004">
    <property type="protein sequence ID" value="KAL0125971.1"/>
    <property type="molecule type" value="Genomic_DNA"/>
</dbReference>
<comment type="caution">
    <text evidence="1">The sequence shown here is derived from an EMBL/GenBank/DDBJ whole genome shotgun (WGS) entry which is preliminary data.</text>
</comment>
<sequence>MYNKKVIVRKNIILRVFNRLRLMQQHIVRLRAALTNSGSNEFETSCLILTFETATAIFTLAINRNDNAIAINWRRICYTRKSIFAYAQKC</sequence>